<protein>
    <submittedName>
        <fullName evidence="3">Uncharacterized protein</fullName>
    </submittedName>
</protein>
<accession>A0A1G8GM79</accession>
<organism evidence="3 4">
    <name type="scientific">Pseudomonas panipatensis</name>
    <dbReference type="NCBI Taxonomy" id="428992"/>
    <lineage>
        <taxon>Bacteria</taxon>
        <taxon>Pseudomonadati</taxon>
        <taxon>Pseudomonadota</taxon>
        <taxon>Gammaproteobacteria</taxon>
        <taxon>Pseudomonadales</taxon>
        <taxon>Pseudomonadaceae</taxon>
        <taxon>Pseudomonas</taxon>
    </lineage>
</organism>
<reference evidence="4" key="1">
    <citation type="submission" date="2016-10" db="EMBL/GenBank/DDBJ databases">
        <authorList>
            <person name="Varghese N."/>
            <person name="Submissions S."/>
        </authorList>
    </citation>
    <scope>NUCLEOTIDE SEQUENCE [LARGE SCALE GENOMIC DNA]</scope>
    <source>
        <strain evidence="4">CCM 7469</strain>
    </source>
</reference>
<evidence type="ECO:0000313" key="4">
    <source>
        <dbReference type="Proteomes" id="UP000199636"/>
    </source>
</evidence>
<dbReference type="Proteomes" id="UP000199636">
    <property type="component" value="Unassembled WGS sequence"/>
</dbReference>
<gene>
    <name evidence="3" type="ORF">SAMN05216272_104363</name>
</gene>
<dbReference type="EMBL" id="FNDS01000004">
    <property type="protein sequence ID" value="SDH95515.1"/>
    <property type="molecule type" value="Genomic_DNA"/>
</dbReference>
<dbReference type="AlphaFoldDB" id="A0A1G8GM79"/>
<keyword evidence="2" id="KW-0472">Membrane</keyword>
<evidence type="ECO:0000256" key="2">
    <source>
        <dbReference type="SAM" id="Phobius"/>
    </source>
</evidence>
<keyword evidence="2" id="KW-1133">Transmembrane helix</keyword>
<name>A0A1G8GM79_9PSED</name>
<dbReference type="OrthoDB" id="5704315at2"/>
<keyword evidence="2" id="KW-0812">Transmembrane</keyword>
<proteinExistence type="predicted"/>
<evidence type="ECO:0000256" key="1">
    <source>
        <dbReference type="SAM" id="MobiDB-lite"/>
    </source>
</evidence>
<sequence length="190" mass="21109">MDEQLKNLKFDMDEEVAERERHFAQRRRAQPLDISHAIILGAIIIVVGIWGGKIYYDYLQEQRAKAALEYLARSLNPPMQESTPPPAQDPTPRYQPPAKPIATQAAEALQPAAKAFSHAVSQTGLEFMAGTDGPMGDGARAALKQQARIEQRDQIGNTNIVRSLKECMKPGNVVDNEVKACTEGRLEKTW</sequence>
<keyword evidence="4" id="KW-1185">Reference proteome</keyword>
<feature type="region of interest" description="Disordered" evidence="1">
    <location>
        <begin position="76"/>
        <end position="96"/>
    </location>
</feature>
<feature type="transmembrane region" description="Helical" evidence="2">
    <location>
        <begin position="34"/>
        <end position="56"/>
    </location>
</feature>
<dbReference type="RefSeq" id="WP_090262773.1">
    <property type="nucleotide sequence ID" value="NZ_FNDS01000004.1"/>
</dbReference>
<evidence type="ECO:0000313" key="3">
    <source>
        <dbReference type="EMBL" id="SDH95515.1"/>
    </source>
</evidence>
<feature type="compositionally biased region" description="Pro residues" evidence="1">
    <location>
        <begin position="83"/>
        <end position="96"/>
    </location>
</feature>